<comment type="similarity">
    <text evidence="1">Belongs to the prokaryotic/mitochondrial release factor family.</text>
</comment>
<proteinExistence type="inferred from homology"/>
<dbReference type="FunFam" id="3.30.160.20:FF:000004">
    <property type="entry name" value="Peptide chain release factor 1"/>
    <property type="match status" value="1"/>
</dbReference>
<dbReference type="PROSITE" id="PS00745">
    <property type="entry name" value="RF_PROK_I"/>
    <property type="match status" value="1"/>
</dbReference>
<dbReference type="InterPro" id="IPR000352">
    <property type="entry name" value="Pep_chain_release_fac_I"/>
</dbReference>
<dbReference type="Gene3D" id="3.30.160.20">
    <property type="match status" value="1"/>
</dbReference>
<comment type="caution">
    <text evidence="7">The sequence shown here is derived from an EMBL/GenBank/DDBJ whole genome shotgun (WGS) entry which is preliminary data.</text>
</comment>
<dbReference type="GO" id="GO:0003747">
    <property type="term" value="F:translation release factor activity"/>
    <property type="evidence" value="ECO:0007669"/>
    <property type="project" value="InterPro"/>
</dbReference>
<dbReference type="PANTHER" id="PTHR43804">
    <property type="entry name" value="LD18447P"/>
    <property type="match status" value="1"/>
</dbReference>
<sequence>MVQHNIDALKQEYQELEQKLAQRDVISHPEQLKKYSQRYREIHNLIQQHEKLQSIDSRIRDNQTILQGDDEELKQIAKEEIEDLTQQYNAIEQSLAASNEPYSAINEVIIEIRPGVGGEESSLFAQDLLRMYVRYAERTGCQATIIEQNQSDLRGIKDAVLEIKGKNIYSLLKHESGVHRVQRIPETEKSGRIHTSTASVAVLPKAKKIDIDIKQEDIKMEAFRSSGPGGQNVNKVSTAIRITHIPSGMSVASQQGRSQAANRETALMHLRSRLLSQKIEEEEQKRKAQRQEQIGRAERSEKIRTYNFPQNRVTDHRISKSWHNIVDILDGDLDTIISTLHNVLP</sequence>
<dbReference type="EMBL" id="VXOY01000031">
    <property type="protein sequence ID" value="MYE38543.1"/>
    <property type="molecule type" value="Genomic_DNA"/>
</dbReference>
<dbReference type="SMART" id="SM00937">
    <property type="entry name" value="PCRF"/>
    <property type="match status" value="1"/>
</dbReference>
<evidence type="ECO:0000256" key="4">
    <source>
        <dbReference type="SAM" id="Coils"/>
    </source>
</evidence>
<dbReference type="GO" id="GO:0005737">
    <property type="term" value="C:cytoplasm"/>
    <property type="evidence" value="ECO:0007669"/>
    <property type="project" value="UniProtKB-ARBA"/>
</dbReference>
<evidence type="ECO:0000259" key="6">
    <source>
        <dbReference type="PROSITE" id="PS00745"/>
    </source>
</evidence>
<evidence type="ECO:0000256" key="1">
    <source>
        <dbReference type="ARBA" id="ARBA00010835"/>
    </source>
</evidence>
<accession>A0A845DMH1</accession>
<keyword evidence="4" id="KW-0175">Coiled coil</keyword>
<feature type="coiled-coil region" evidence="4">
    <location>
        <begin position="6"/>
        <end position="94"/>
    </location>
</feature>
<dbReference type="Gene3D" id="3.30.70.1660">
    <property type="match status" value="1"/>
</dbReference>
<dbReference type="PANTHER" id="PTHR43804:SF7">
    <property type="entry name" value="LD18447P"/>
    <property type="match status" value="1"/>
</dbReference>
<evidence type="ECO:0000313" key="7">
    <source>
        <dbReference type="EMBL" id="MYE38543.1"/>
    </source>
</evidence>
<evidence type="ECO:0000256" key="5">
    <source>
        <dbReference type="SAM" id="MobiDB-lite"/>
    </source>
</evidence>
<evidence type="ECO:0000313" key="8">
    <source>
        <dbReference type="Proteomes" id="UP000449092"/>
    </source>
</evidence>
<evidence type="ECO:0000256" key="2">
    <source>
        <dbReference type="ARBA" id="ARBA00022481"/>
    </source>
</evidence>
<feature type="domain" description="Prokaryotic-type class I peptide chain release factors" evidence="6">
    <location>
        <begin position="224"/>
        <end position="240"/>
    </location>
</feature>
<dbReference type="Pfam" id="PF03462">
    <property type="entry name" value="PCRF"/>
    <property type="match status" value="1"/>
</dbReference>
<feature type="compositionally biased region" description="Basic and acidic residues" evidence="5">
    <location>
        <begin position="283"/>
        <end position="303"/>
    </location>
</feature>
<feature type="region of interest" description="Disordered" evidence="5">
    <location>
        <begin position="278"/>
        <end position="303"/>
    </location>
</feature>
<gene>
    <name evidence="7" type="primary">prfA</name>
    <name evidence="7" type="ORF">F4X82_03450</name>
</gene>
<dbReference type="InterPro" id="IPR050057">
    <property type="entry name" value="Prokaryotic/Mito_RF"/>
</dbReference>
<name>A0A845DMH1_9BACT</name>
<dbReference type="NCBIfam" id="NF001859">
    <property type="entry name" value="PRK00591.1"/>
    <property type="match status" value="1"/>
</dbReference>
<keyword evidence="2" id="KW-0488">Methylation</keyword>
<dbReference type="Proteomes" id="UP000449092">
    <property type="component" value="Unassembled WGS sequence"/>
</dbReference>
<dbReference type="InterPro" id="IPR045853">
    <property type="entry name" value="Pep_chain_release_fac_I_sf"/>
</dbReference>
<organism evidence="7 8">
    <name type="scientific">Candidatus Spechtbacteria bacterium SB0662_bin_43</name>
    <dbReference type="NCBI Taxonomy" id="2604897"/>
    <lineage>
        <taxon>Bacteria</taxon>
        <taxon>Candidatus Spechtiibacteriota</taxon>
    </lineage>
</organism>
<protein>
    <submittedName>
        <fullName evidence="7">Peptide chain release factor 1</fullName>
    </submittedName>
</protein>
<evidence type="ECO:0000256" key="3">
    <source>
        <dbReference type="ARBA" id="ARBA00022917"/>
    </source>
</evidence>
<dbReference type="AlphaFoldDB" id="A0A845DMH1"/>
<dbReference type="SUPFAM" id="SSF75620">
    <property type="entry name" value="Release factor"/>
    <property type="match status" value="1"/>
</dbReference>
<keyword evidence="3" id="KW-0648">Protein biosynthesis</keyword>
<dbReference type="Pfam" id="PF00472">
    <property type="entry name" value="RF-1"/>
    <property type="match status" value="1"/>
</dbReference>
<reference evidence="7 8" key="1">
    <citation type="submission" date="2019-09" db="EMBL/GenBank/DDBJ databases">
        <title>Characterisation of the sponge microbiome using genome-centric metagenomics.</title>
        <authorList>
            <person name="Engelberts J.P."/>
            <person name="Robbins S.J."/>
            <person name="De Goeij J.M."/>
            <person name="Aranda M."/>
            <person name="Bell S.C."/>
            <person name="Webster N.S."/>
        </authorList>
    </citation>
    <scope>NUCLEOTIDE SEQUENCE [LARGE SCALE GENOMIC DNA]</scope>
    <source>
        <strain evidence="7">SB0662_bin_43</strain>
    </source>
</reference>
<dbReference type="Gene3D" id="6.10.140.1950">
    <property type="match status" value="1"/>
</dbReference>
<dbReference type="InterPro" id="IPR005139">
    <property type="entry name" value="PCRF"/>
</dbReference>